<feature type="binding site" evidence="4">
    <location>
        <position position="88"/>
    </location>
    <ligand>
        <name>substrate</name>
    </ligand>
</feature>
<dbReference type="InterPro" id="IPR005000">
    <property type="entry name" value="Aldolase/citrate-lyase_domain"/>
</dbReference>
<dbReference type="GO" id="GO:0003824">
    <property type="term" value="F:catalytic activity"/>
    <property type="evidence" value="ECO:0007669"/>
    <property type="project" value="InterPro"/>
</dbReference>
<evidence type="ECO:0000313" key="8">
    <source>
        <dbReference type="Proteomes" id="UP000075359"/>
    </source>
</evidence>
<organism evidence="7 8">
    <name type="scientific">Sulfurovum riftiae</name>
    <dbReference type="NCBI Taxonomy" id="1630136"/>
    <lineage>
        <taxon>Bacteria</taxon>
        <taxon>Pseudomonadati</taxon>
        <taxon>Campylobacterota</taxon>
        <taxon>Epsilonproteobacteria</taxon>
        <taxon>Campylobacterales</taxon>
        <taxon>Sulfurovaceae</taxon>
        <taxon>Sulfurovum</taxon>
    </lineage>
</organism>
<dbReference type="InterPro" id="IPR040442">
    <property type="entry name" value="Pyrv_kinase-like_dom_sf"/>
</dbReference>
<feature type="domain" description="HpcH/HpaI aldolase/citrate lyase" evidence="6">
    <location>
        <begin position="40"/>
        <end position="236"/>
    </location>
</feature>
<dbReference type="Gene3D" id="3.20.20.60">
    <property type="entry name" value="Phosphoenolpyruvate-binding domains"/>
    <property type="match status" value="1"/>
</dbReference>
<dbReference type="RefSeq" id="WP_067330985.1">
    <property type="nucleotide sequence ID" value="NZ_LNKT01000023.1"/>
</dbReference>
<evidence type="ECO:0000256" key="5">
    <source>
        <dbReference type="PIRSR" id="PIRSR015582-2"/>
    </source>
</evidence>
<feature type="binding site" evidence="4">
    <location>
        <position position="140"/>
    </location>
    <ligand>
        <name>substrate</name>
    </ligand>
</feature>
<dbReference type="AlphaFoldDB" id="A0A151CGJ0"/>
<dbReference type="STRING" id="1630136.AS592_07420"/>
<comment type="cofactor">
    <cofactor evidence="1">
        <name>Mg(2+)</name>
        <dbReference type="ChEBI" id="CHEBI:18420"/>
    </cofactor>
</comment>
<evidence type="ECO:0000256" key="4">
    <source>
        <dbReference type="PIRSR" id="PIRSR015582-1"/>
    </source>
</evidence>
<dbReference type="Proteomes" id="UP000075359">
    <property type="component" value="Unassembled WGS sequence"/>
</dbReference>
<protein>
    <submittedName>
        <fullName evidence="7">Aldolase</fullName>
    </submittedName>
</protein>
<evidence type="ECO:0000256" key="2">
    <source>
        <dbReference type="ARBA" id="ARBA00022723"/>
    </source>
</evidence>
<feature type="binding site" evidence="5">
    <location>
        <position position="166"/>
    </location>
    <ligand>
        <name>Mg(2+)</name>
        <dbReference type="ChEBI" id="CHEBI:18420"/>
    </ligand>
</feature>
<evidence type="ECO:0000256" key="3">
    <source>
        <dbReference type="ARBA" id="ARBA00022842"/>
    </source>
</evidence>
<dbReference type="InterPro" id="IPR011206">
    <property type="entry name" value="Citrate_lyase_beta/mcl1/mcl2"/>
</dbReference>
<proteinExistence type="predicted"/>
<sequence length="311" mass="35413">MIFESLENIPKTFGSKKKVPCSHTRRRSNMMLNPLNLKHLNRMDENPADMITLNLEDAIAPSRKKEALQNIALFLSYMEHSDSFIIVRTNPLNEGGAEEIAFLNDFGFDAVRVAKVKNQTEIAQALTLLADDKELHISLETKEAFEKLSTLRIDERLTTANLGILDLLASLGLPQSIVALGNPTVDYILSRFLIDAKTAGIHPISFMFQEYNDTETFREWCEHEKEMGFESKACMGPKQVKIANEVFKINEYEIDKAQHIKTVFEENAARDINGFMDEKYGFIDEPIYRDALLLLQQVNTLTSESTQRSEM</sequence>
<keyword evidence="2 5" id="KW-0479">Metal-binding</keyword>
<evidence type="ECO:0000256" key="1">
    <source>
        <dbReference type="ARBA" id="ARBA00001946"/>
    </source>
</evidence>
<evidence type="ECO:0000259" key="6">
    <source>
        <dbReference type="Pfam" id="PF03328"/>
    </source>
</evidence>
<dbReference type="SUPFAM" id="SSF51621">
    <property type="entry name" value="Phosphoenolpyruvate/pyruvate domain"/>
    <property type="match status" value="1"/>
</dbReference>
<dbReference type="InterPro" id="IPR015813">
    <property type="entry name" value="Pyrv/PenolPyrv_kinase-like_dom"/>
</dbReference>
<feature type="binding site" evidence="5">
    <location>
        <position position="140"/>
    </location>
    <ligand>
        <name>Mg(2+)</name>
        <dbReference type="ChEBI" id="CHEBI:18420"/>
    </ligand>
</feature>
<dbReference type="PANTHER" id="PTHR32308:SF0">
    <property type="entry name" value="HPCH_HPAI ALDOLASE_CITRATE LYASE DOMAIN-CONTAINING PROTEIN"/>
    <property type="match status" value="1"/>
</dbReference>
<name>A0A151CGJ0_9BACT</name>
<keyword evidence="3 5" id="KW-0460">Magnesium</keyword>
<dbReference type="EMBL" id="LNKT01000023">
    <property type="protein sequence ID" value="KYJ86621.1"/>
    <property type="molecule type" value="Genomic_DNA"/>
</dbReference>
<evidence type="ECO:0000313" key="7">
    <source>
        <dbReference type="EMBL" id="KYJ86621.1"/>
    </source>
</evidence>
<reference evidence="7 8" key="1">
    <citation type="submission" date="2015-11" db="EMBL/GenBank/DDBJ databases">
        <title>Draft genome of Sulfurovum riftiae 1812E, a member of the Epsilonproteobacteria isolated from the tube of the deep-sea hydrothermal vent tubewom Riftia pachyptila.</title>
        <authorList>
            <person name="Vetriani C."/>
            <person name="Giovannelli D."/>
        </authorList>
    </citation>
    <scope>NUCLEOTIDE SEQUENCE [LARGE SCALE GENOMIC DNA]</scope>
    <source>
        <strain evidence="7 8">1812E</strain>
    </source>
</reference>
<dbReference type="OrthoDB" id="9800547at2"/>
<dbReference type="Pfam" id="PF03328">
    <property type="entry name" value="HpcH_HpaI"/>
    <property type="match status" value="1"/>
</dbReference>
<dbReference type="PIRSF" id="PIRSF015582">
    <property type="entry name" value="Cit_lyase_B"/>
    <property type="match status" value="1"/>
</dbReference>
<dbReference type="GO" id="GO:0006107">
    <property type="term" value="P:oxaloacetate metabolic process"/>
    <property type="evidence" value="ECO:0007669"/>
    <property type="project" value="TreeGrafter"/>
</dbReference>
<dbReference type="GO" id="GO:0000287">
    <property type="term" value="F:magnesium ion binding"/>
    <property type="evidence" value="ECO:0007669"/>
    <property type="project" value="TreeGrafter"/>
</dbReference>
<keyword evidence="8" id="KW-1185">Reference proteome</keyword>
<dbReference type="PANTHER" id="PTHR32308">
    <property type="entry name" value="LYASE BETA SUBUNIT, PUTATIVE (AFU_ORTHOLOGUE AFUA_4G13030)-RELATED"/>
    <property type="match status" value="1"/>
</dbReference>
<gene>
    <name evidence="7" type="ORF">AS592_07420</name>
</gene>
<comment type="caution">
    <text evidence="7">The sequence shown here is derived from an EMBL/GenBank/DDBJ whole genome shotgun (WGS) entry which is preliminary data.</text>
</comment>
<accession>A0A151CGJ0</accession>